<evidence type="ECO:0000256" key="6">
    <source>
        <dbReference type="ARBA" id="ARBA00023242"/>
    </source>
</evidence>
<evidence type="ECO:0000313" key="12">
    <source>
        <dbReference type="EMBL" id="KAJ5085510.1"/>
    </source>
</evidence>
<feature type="compositionally biased region" description="Low complexity" evidence="9">
    <location>
        <begin position="1202"/>
        <end position="1238"/>
    </location>
</feature>
<proteinExistence type="inferred from homology"/>
<dbReference type="InterPro" id="IPR027268">
    <property type="entry name" value="Peptidase_M4/M1_CTD_sf"/>
</dbReference>
<dbReference type="InterPro" id="IPR037813">
    <property type="entry name" value="TAF2"/>
</dbReference>
<comment type="function">
    <text evidence="7">Functions as a component of the DNA-binding general transcription factor complex TFIID. Binding of TFIID to a promoter (with or without TATA element) is the initial step in pre-initiation complex (PIC) formation. TFIID plays a key role in the regulation of gene expression by RNA polymerase II through different activities such as transcription activator interaction, core promoter recognition and selectivity, TFIIA and TFIIB interaction, chromatin modification (histone acetylation by TAF1), facilitation of DNA opening and initiation of transcription.</text>
</comment>
<feature type="region of interest" description="Disordered" evidence="9">
    <location>
        <begin position="1163"/>
        <end position="1257"/>
    </location>
</feature>
<dbReference type="AlphaFoldDB" id="A0A9W9EPJ1"/>
<dbReference type="RefSeq" id="XP_056470188.1">
    <property type="nucleotide sequence ID" value="XM_056622772.1"/>
</dbReference>
<dbReference type="Proteomes" id="UP001149074">
    <property type="component" value="Unassembled WGS sequence"/>
</dbReference>
<dbReference type="FunFam" id="1.10.390.10:FF:000011">
    <property type="entry name" value="Transcription initiation factor TFIID subunit"/>
    <property type="match status" value="1"/>
</dbReference>
<evidence type="ECO:0000259" key="11">
    <source>
        <dbReference type="Pfam" id="PF25577"/>
    </source>
</evidence>
<dbReference type="Gene3D" id="2.60.40.1730">
    <property type="entry name" value="tricorn interacting facor f3 domain"/>
    <property type="match status" value="1"/>
</dbReference>
<sequence length="1257" mass="142404">MPGVVETPSAAAALPDYRHIGPRQFAVANQKVELEIDLLSKSIKGKTEITILPSRKDLTSLRFNFRQGEIKRTAVNNVTTTATYTDPYEHLSLYGHRYHEKLASKLDTLLKTPTVPELEIAIPKGVRIRELNKVEAQEQVALQGLDANIDGTGGTRAPEASRTQFKELTVSIEFTIDRPRDGIQFVGVETGDNRYPHAYTTNSLETGVGCPLFPCIDDPLSRCTWELTVSCPATLGGVFKTSKATSGPSRARTQTWTITREEEGLDMTVVGSGDLTDNITDNKKDPAMKIASFSCIEPLSPQQIGFAVGPFEHVNLADFRESDQDEQLGQNAIPIHAFCLPGRGAEVENTSFPMAQAIDFFSLSYGSYPFPCYKICFVDDLLTDTVPTACLAVCSNHLLFPETIIDPMYDSTRALVHALACQWTGIHIVPDEPADTWVTVGIAWYITDTFMKKLCGTNEYRFRLKQMSDRICELDYERPGIYDLGNFLRLDPSEYRFIALKAPLVLFILDRRLTKASGKATMPRIISRLFLNSRMGDIPNGAITTSQFQKLCERLGHARLEVFFQQWVYGAGCPRFQATQRFNKKKLVVEMMIRQVQVQPEQPAARDLDKNAFLRDLKEEVRNVYAGQPQPVFTGSMTLRIHEADGTPYEHIVEIKEGVTKFDIPYNTKYKRLKRNKKQRERAVASGDAEAQEEVLLYCLGDVLQTEEETQAWRLADWTKEDEERMGQESYEWIRMDADFEWICRLSLGMPGYMYLSQLQQDRDVVAQLESLQYMAAQREHALISTIFVRTLMDNRYFHGIRTMAARSLVKHAKDEVDWIGLFHLEKAFQDLFCLPNSPMTRSNNFEDRAAYILQQEIPAAISKVRDNSGKTPLRVKRFLFDKLKFNDNSNNAYSDNFYVASLMRSLCHAMLGRNESRPDDELTNFDMERVLDAQAEEQLEKDTIAEFDRYRRMDEWSSSFQNLYSRAALQCQMQLMQAKIEDMDIMRFLPYTRVGTYDLLRLQAFDCLVELDITQNIELVRWLMYTMSSDSSAHVRHHCQRIFGRALAQIAFGRHQEAAPNQSDGVIIEQESTTEVRQADLLRRQTVSGALDALKKEIGSDPSIQDFMWAACNSPELSILELAELVDICRVLFDPLTSKILKLRYPKYWKVKHQGGGKLHFLRSNRFRTSLTPSKDSSKRKREDSGMPPPPRIKFKDPKAASRTSTPSSSGLSKLHIPASGTPSTPTPSSMTPSTPASGGGLKIKLKLPGSGIKKQ</sequence>
<evidence type="ECO:0000256" key="2">
    <source>
        <dbReference type="ARBA" id="ARBA00010937"/>
    </source>
</evidence>
<evidence type="ECO:0000256" key="4">
    <source>
        <dbReference type="ARBA" id="ARBA00023015"/>
    </source>
</evidence>
<dbReference type="InterPro" id="IPR057345">
    <property type="entry name" value="Ig-like_TAF2"/>
</dbReference>
<keyword evidence="5" id="KW-0804">Transcription</keyword>
<evidence type="ECO:0000256" key="5">
    <source>
        <dbReference type="ARBA" id="ARBA00023163"/>
    </source>
</evidence>
<comment type="similarity">
    <text evidence="2">Belongs to the TAF2 family.</text>
</comment>
<evidence type="ECO:0000256" key="1">
    <source>
        <dbReference type="ARBA" id="ARBA00004123"/>
    </source>
</evidence>
<organism evidence="12 13">
    <name type="scientific">Penicillium argentinense</name>
    <dbReference type="NCBI Taxonomy" id="1131581"/>
    <lineage>
        <taxon>Eukaryota</taxon>
        <taxon>Fungi</taxon>
        <taxon>Dikarya</taxon>
        <taxon>Ascomycota</taxon>
        <taxon>Pezizomycotina</taxon>
        <taxon>Eurotiomycetes</taxon>
        <taxon>Eurotiomycetidae</taxon>
        <taxon>Eurotiales</taxon>
        <taxon>Aspergillaceae</taxon>
        <taxon>Penicillium</taxon>
    </lineage>
</organism>
<dbReference type="GO" id="GO:0000976">
    <property type="term" value="F:transcription cis-regulatory region binding"/>
    <property type="evidence" value="ECO:0007669"/>
    <property type="project" value="TreeGrafter"/>
</dbReference>
<keyword evidence="6" id="KW-0539">Nucleus</keyword>
<dbReference type="Gene3D" id="1.10.390.10">
    <property type="entry name" value="Neutral Protease Domain 2"/>
    <property type="match status" value="1"/>
</dbReference>
<dbReference type="OrthoDB" id="308861at2759"/>
<dbReference type="Pfam" id="PF25577">
    <property type="entry name" value="TPR_TAF2_C"/>
    <property type="match status" value="1"/>
</dbReference>
<evidence type="ECO:0000256" key="3">
    <source>
        <dbReference type="ARBA" id="ARBA00017363"/>
    </source>
</evidence>
<feature type="domain" description="Transcription initiation factor TFIID subunit 2 Ig-like" evidence="10">
    <location>
        <begin position="571"/>
        <end position="750"/>
    </location>
</feature>
<dbReference type="SUPFAM" id="SSF63737">
    <property type="entry name" value="Leukotriene A4 hydrolase N-terminal domain"/>
    <property type="match status" value="1"/>
</dbReference>
<evidence type="ECO:0000256" key="8">
    <source>
        <dbReference type="ARBA" id="ARBA00076306"/>
    </source>
</evidence>
<reference evidence="12" key="1">
    <citation type="submission" date="2022-11" db="EMBL/GenBank/DDBJ databases">
        <authorList>
            <person name="Petersen C."/>
        </authorList>
    </citation>
    <scope>NUCLEOTIDE SEQUENCE</scope>
    <source>
        <strain evidence="12">IBT 30761</strain>
    </source>
</reference>
<evidence type="ECO:0000313" key="13">
    <source>
        <dbReference type="Proteomes" id="UP001149074"/>
    </source>
</evidence>
<name>A0A9W9EPJ1_9EURO</name>
<dbReference type="EMBL" id="JAPQKI010000010">
    <property type="protein sequence ID" value="KAJ5085510.1"/>
    <property type="molecule type" value="Genomic_DNA"/>
</dbReference>
<comment type="caution">
    <text evidence="12">The sequence shown here is derived from an EMBL/GenBank/DDBJ whole genome shotgun (WGS) entry which is preliminary data.</text>
</comment>
<feature type="domain" description="Transcription initiation factor TFIID subunit 2 TPR repeats" evidence="11">
    <location>
        <begin position="753"/>
        <end position="1045"/>
    </location>
</feature>
<dbReference type="GO" id="GO:0003682">
    <property type="term" value="F:chromatin binding"/>
    <property type="evidence" value="ECO:0007669"/>
    <property type="project" value="TreeGrafter"/>
</dbReference>
<feature type="compositionally biased region" description="Low complexity" evidence="9">
    <location>
        <begin position="1248"/>
        <end position="1257"/>
    </location>
</feature>
<dbReference type="PANTHER" id="PTHR15137:SF9">
    <property type="entry name" value="TRANSCRIPTION INITIATION FACTOR TFIID SUBUNIT 2"/>
    <property type="match status" value="1"/>
</dbReference>
<dbReference type="InterPro" id="IPR042097">
    <property type="entry name" value="Aminopeptidase_N-like_N_sf"/>
</dbReference>
<dbReference type="GO" id="GO:0016251">
    <property type="term" value="F:RNA polymerase II general transcription initiation factor activity"/>
    <property type="evidence" value="ECO:0007669"/>
    <property type="project" value="TreeGrafter"/>
</dbReference>
<comment type="subcellular location">
    <subcellularLocation>
        <location evidence="1">Nucleus</location>
    </subcellularLocation>
</comment>
<keyword evidence="4" id="KW-0805">Transcription regulation</keyword>
<dbReference type="CDD" id="cd09839">
    <property type="entry name" value="M1_like_TAF2"/>
    <property type="match status" value="1"/>
</dbReference>
<dbReference type="GeneID" id="81361751"/>
<dbReference type="Pfam" id="PF25316">
    <property type="entry name" value="TAF2_3rd"/>
    <property type="match status" value="1"/>
</dbReference>
<dbReference type="InterPro" id="IPR057991">
    <property type="entry name" value="TPR_TAF2_C"/>
</dbReference>
<keyword evidence="13" id="KW-1185">Reference proteome</keyword>
<accession>A0A9W9EPJ1</accession>
<dbReference type="PANTHER" id="PTHR15137">
    <property type="entry name" value="TRANSCRIPTION INITIATION FACTOR TFIID"/>
    <property type="match status" value="1"/>
</dbReference>
<gene>
    <name evidence="12" type="ORF">N7532_010281</name>
</gene>
<reference evidence="12" key="2">
    <citation type="journal article" date="2023" name="IMA Fungus">
        <title>Comparative genomic study of the Penicillium genus elucidates a diverse pangenome and 15 lateral gene transfer events.</title>
        <authorList>
            <person name="Petersen C."/>
            <person name="Sorensen T."/>
            <person name="Nielsen M.R."/>
            <person name="Sondergaard T.E."/>
            <person name="Sorensen J.L."/>
            <person name="Fitzpatrick D.A."/>
            <person name="Frisvad J.C."/>
            <person name="Nielsen K.L."/>
        </authorList>
    </citation>
    <scope>NUCLEOTIDE SEQUENCE</scope>
    <source>
        <strain evidence="12">IBT 30761</strain>
    </source>
</reference>
<dbReference type="GO" id="GO:0006367">
    <property type="term" value="P:transcription initiation at RNA polymerase II promoter"/>
    <property type="evidence" value="ECO:0007669"/>
    <property type="project" value="TreeGrafter"/>
</dbReference>
<protein>
    <recommendedName>
        <fullName evidence="3">Transcription initiation factor TFIID subunit 2</fullName>
    </recommendedName>
    <alternativeName>
        <fullName evidence="8">TBP-associated factor 2</fullName>
    </alternativeName>
</protein>
<evidence type="ECO:0000256" key="9">
    <source>
        <dbReference type="SAM" id="MobiDB-lite"/>
    </source>
</evidence>
<dbReference type="SUPFAM" id="SSF55486">
    <property type="entry name" value="Metalloproteases ('zincins'), catalytic domain"/>
    <property type="match status" value="1"/>
</dbReference>
<evidence type="ECO:0000256" key="7">
    <source>
        <dbReference type="ARBA" id="ARBA00025346"/>
    </source>
</evidence>
<dbReference type="GO" id="GO:0005669">
    <property type="term" value="C:transcription factor TFIID complex"/>
    <property type="evidence" value="ECO:0007669"/>
    <property type="project" value="InterPro"/>
</dbReference>
<evidence type="ECO:0000259" key="10">
    <source>
        <dbReference type="Pfam" id="PF25316"/>
    </source>
</evidence>